<accession>A0ABP0Q898</accession>
<keyword evidence="3" id="KW-1185">Reference proteome</keyword>
<proteinExistence type="predicted"/>
<feature type="region of interest" description="Disordered" evidence="1">
    <location>
        <begin position="67"/>
        <end position="87"/>
    </location>
</feature>
<evidence type="ECO:0000313" key="2">
    <source>
        <dbReference type="EMBL" id="CAK9084095.1"/>
    </source>
</evidence>
<evidence type="ECO:0000256" key="1">
    <source>
        <dbReference type="SAM" id="MobiDB-lite"/>
    </source>
</evidence>
<dbReference type="Proteomes" id="UP001642484">
    <property type="component" value="Unassembled WGS sequence"/>
</dbReference>
<protein>
    <submittedName>
        <fullName evidence="2">Uncharacterized protein</fullName>
    </submittedName>
</protein>
<gene>
    <name evidence="2" type="ORF">CCMP2556_LOCUS40943</name>
</gene>
<name>A0ABP0Q898_9DINO</name>
<reference evidence="2 3" key="1">
    <citation type="submission" date="2024-02" db="EMBL/GenBank/DDBJ databases">
        <authorList>
            <person name="Chen Y."/>
            <person name="Shah S."/>
            <person name="Dougan E. K."/>
            <person name="Thang M."/>
            <person name="Chan C."/>
        </authorList>
    </citation>
    <scope>NUCLEOTIDE SEQUENCE [LARGE SCALE GENOMIC DNA]</scope>
</reference>
<comment type="caution">
    <text evidence="2">The sequence shown here is derived from an EMBL/GenBank/DDBJ whole genome shotgun (WGS) entry which is preliminary data.</text>
</comment>
<sequence>MGCGASTTTEGLPQDVEKHLIQVTQVHLRRPTHGESDIMKAKACDVEGPLMERKSIRSTRFLFARSLSCPRSPEPTDSKSTAAGQASIPLSPTFASPVPPLPGIIHGDDLVDLDEYNQLMSATNSWERDGLPPTPRGVAVSFPPGRRMHDKHLGRIHRFGLKVEQDPCWVDKAVAEKRHIAEIVKELIENELIDVNLD</sequence>
<dbReference type="EMBL" id="CAXAMN010024139">
    <property type="protein sequence ID" value="CAK9084095.1"/>
    <property type="molecule type" value="Genomic_DNA"/>
</dbReference>
<organism evidence="2 3">
    <name type="scientific">Durusdinium trenchii</name>
    <dbReference type="NCBI Taxonomy" id="1381693"/>
    <lineage>
        <taxon>Eukaryota</taxon>
        <taxon>Sar</taxon>
        <taxon>Alveolata</taxon>
        <taxon>Dinophyceae</taxon>
        <taxon>Suessiales</taxon>
        <taxon>Symbiodiniaceae</taxon>
        <taxon>Durusdinium</taxon>
    </lineage>
</organism>
<evidence type="ECO:0000313" key="3">
    <source>
        <dbReference type="Proteomes" id="UP001642484"/>
    </source>
</evidence>
<feature type="compositionally biased region" description="Polar residues" evidence="1">
    <location>
        <begin position="78"/>
        <end position="87"/>
    </location>
</feature>